<evidence type="ECO:0000256" key="3">
    <source>
        <dbReference type="ARBA" id="ARBA00023163"/>
    </source>
</evidence>
<dbReference type="PROSITE" id="PS50932">
    <property type="entry name" value="HTH_LACI_2"/>
    <property type="match status" value="1"/>
</dbReference>
<organism evidence="5 6">
    <name type="scientific">Paenibacillus silagei</name>
    <dbReference type="NCBI Taxonomy" id="1670801"/>
    <lineage>
        <taxon>Bacteria</taxon>
        <taxon>Bacillati</taxon>
        <taxon>Bacillota</taxon>
        <taxon>Bacilli</taxon>
        <taxon>Bacillales</taxon>
        <taxon>Paenibacillaceae</taxon>
        <taxon>Paenibacillus</taxon>
    </lineage>
</organism>
<evidence type="ECO:0000313" key="5">
    <source>
        <dbReference type="EMBL" id="MBP2113220.1"/>
    </source>
</evidence>
<dbReference type="InterPro" id="IPR046335">
    <property type="entry name" value="LacI/GalR-like_sensor"/>
</dbReference>
<reference evidence="5 6" key="1">
    <citation type="submission" date="2021-03" db="EMBL/GenBank/DDBJ databases">
        <title>Genomic Encyclopedia of Type Strains, Phase IV (KMG-IV): sequencing the most valuable type-strain genomes for metagenomic binning, comparative biology and taxonomic classification.</title>
        <authorList>
            <person name="Goeker M."/>
        </authorList>
    </citation>
    <scope>NUCLEOTIDE SEQUENCE [LARGE SCALE GENOMIC DNA]</scope>
    <source>
        <strain evidence="5 6">DSM 101953</strain>
    </source>
</reference>
<dbReference type="InterPro" id="IPR028082">
    <property type="entry name" value="Peripla_BP_I"/>
</dbReference>
<dbReference type="PANTHER" id="PTHR30146:SF150">
    <property type="entry name" value="ARABINOSE METABOLISM TRANSCRIPTIONAL REPRESSOR"/>
    <property type="match status" value="1"/>
</dbReference>
<dbReference type="Gene3D" id="3.40.50.2300">
    <property type="match status" value="2"/>
</dbReference>
<gene>
    <name evidence="5" type="ORF">J2Z70_003379</name>
</gene>
<dbReference type="SUPFAM" id="SSF47413">
    <property type="entry name" value="lambda repressor-like DNA-binding domains"/>
    <property type="match status" value="1"/>
</dbReference>
<comment type="caution">
    <text evidence="5">The sequence shown here is derived from an EMBL/GenBank/DDBJ whole genome shotgun (WGS) entry which is preliminary data.</text>
</comment>
<dbReference type="Gene3D" id="1.10.260.40">
    <property type="entry name" value="lambda repressor-like DNA-binding domains"/>
    <property type="match status" value="1"/>
</dbReference>
<accession>A0ABS4NT53</accession>
<dbReference type="EMBL" id="JAGGLV010000010">
    <property type="protein sequence ID" value="MBP2113220.1"/>
    <property type="molecule type" value="Genomic_DNA"/>
</dbReference>
<keyword evidence="3" id="KW-0804">Transcription</keyword>
<evidence type="ECO:0000259" key="4">
    <source>
        <dbReference type="PROSITE" id="PS50932"/>
    </source>
</evidence>
<dbReference type="Pfam" id="PF13377">
    <property type="entry name" value="Peripla_BP_3"/>
    <property type="match status" value="1"/>
</dbReference>
<sequence length="347" mass="38157">MNMEELARLAGVSKGAVSLALNGKPGVGPETRGRILRLAETYGYTGRGRAAAAEANATTLRFLVFTNAGLVHEEYYQQPFFRELIHHIEERCRMGGYSLMFSALEEKNYEQGIQSVMEEPTSGVILLGTSLDAARIADIADKLPGLIVLDTCFDALPVHFVEINNYMGAYQAGTYLTGHGHRRIGYIASEERIHNFGERQRGFMDAMAEARVEIPGSSLLAVPPTLFSSQGPLRDKLQHLRDSGQPFPTAFFCECDYIAISAIKALSELGFSVPEDVSVIGFDNINESQIVAPELTTVHVEKERMAAWAVDLFTASLHRQSAVSTKVKVDTLLIERASCRRLEPSAD</sequence>
<dbReference type="SUPFAM" id="SSF53822">
    <property type="entry name" value="Periplasmic binding protein-like I"/>
    <property type="match status" value="1"/>
</dbReference>
<keyword evidence="2" id="KW-0238">DNA-binding</keyword>
<dbReference type="InterPro" id="IPR010982">
    <property type="entry name" value="Lambda_DNA-bd_dom_sf"/>
</dbReference>
<evidence type="ECO:0000256" key="2">
    <source>
        <dbReference type="ARBA" id="ARBA00023125"/>
    </source>
</evidence>
<proteinExistence type="predicted"/>
<dbReference type="Pfam" id="PF00356">
    <property type="entry name" value="LacI"/>
    <property type="match status" value="1"/>
</dbReference>
<keyword evidence="1" id="KW-0805">Transcription regulation</keyword>
<dbReference type="Proteomes" id="UP000773462">
    <property type="component" value="Unassembled WGS sequence"/>
</dbReference>
<name>A0ABS4NT53_9BACL</name>
<dbReference type="PANTHER" id="PTHR30146">
    <property type="entry name" value="LACI-RELATED TRANSCRIPTIONAL REPRESSOR"/>
    <property type="match status" value="1"/>
</dbReference>
<dbReference type="InterPro" id="IPR000843">
    <property type="entry name" value="HTH_LacI"/>
</dbReference>
<evidence type="ECO:0000313" key="6">
    <source>
        <dbReference type="Proteomes" id="UP000773462"/>
    </source>
</evidence>
<evidence type="ECO:0000256" key="1">
    <source>
        <dbReference type="ARBA" id="ARBA00023015"/>
    </source>
</evidence>
<dbReference type="SMART" id="SM00354">
    <property type="entry name" value="HTH_LACI"/>
    <property type="match status" value="1"/>
</dbReference>
<keyword evidence="6" id="KW-1185">Reference proteome</keyword>
<feature type="domain" description="HTH lacI-type" evidence="4">
    <location>
        <begin position="1"/>
        <end position="56"/>
    </location>
</feature>
<protein>
    <submittedName>
        <fullName evidence="5">LacI family transcriptional regulator</fullName>
    </submittedName>
</protein>
<dbReference type="CDD" id="cd01392">
    <property type="entry name" value="HTH_LacI"/>
    <property type="match status" value="1"/>
</dbReference>